<proteinExistence type="predicted"/>
<evidence type="ECO:0000313" key="2">
    <source>
        <dbReference type="Proteomes" id="UP001162131"/>
    </source>
</evidence>
<evidence type="ECO:0000313" key="1">
    <source>
        <dbReference type="EMBL" id="CAG9321281.1"/>
    </source>
</evidence>
<organism evidence="1 2">
    <name type="scientific">Blepharisma stoltei</name>
    <dbReference type="NCBI Taxonomy" id="1481888"/>
    <lineage>
        <taxon>Eukaryota</taxon>
        <taxon>Sar</taxon>
        <taxon>Alveolata</taxon>
        <taxon>Ciliophora</taxon>
        <taxon>Postciliodesmatophora</taxon>
        <taxon>Heterotrichea</taxon>
        <taxon>Heterotrichida</taxon>
        <taxon>Blepharismidae</taxon>
        <taxon>Blepharisma</taxon>
    </lineage>
</organism>
<sequence>MTHNDYNDAVSVNIQEHLKQSTEVLENVINKHQVYNFRSNNSSISQSPTKYLANIISYAPPKTNINFETISLPKINKPSFKDQNQYKSFRSKNNSPTPSDNHLPYIPFYPKFCNKIMNFVTFDKKIINYKTLLEELEETNISTGNLTNKNKKQVNTYIPNSNLFNKLNAAISMKNLDFDQQRINTRSLSPYLNEKHRLKINKKYAIRRSSNLTPMFGLSPVNKPF</sequence>
<protein>
    <submittedName>
        <fullName evidence="1">Uncharacterized protein</fullName>
    </submittedName>
</protein>
<name>A0AAU9J7H4_9CILI</name>
<reference evidence="1" key="1">
    <citation type="submission" date="2021-09" db="EMBL/GenBank/DDBJ databases">
        <authorList>
            <consortium name="AG Swart"/>
            <person name="Singh M."/>
            <person name="Singh A."/>
            <person name="Seah K."/>
            <person name="Emmerich C."/>
        </authorList>
    </citation>
    <scope>NUCLEOTIDE SEQUENCE</scope>
    <source>
        <strain evidence="1">ATCC30299</strain>
    </source>
</reference>
<keyword evidence="2" id="KW-1185">Reference proteome</keyword>
<dbReference type="EMBL" id="CAJZBQ010000028">
    <property type="protein sequence ID" value="CAG9321281.1"/>
    <property type="molecule type" value="Genomic_DNA"/>
</dbReference>
<dbReference type="Proteomes" id="UP001162131">
    <property type="component" value="Unassembled WGS sequence"/>
</dbReference>
<accession>A0AAU9J7H4</accession>
<comment type="caution">
    <text evidence="1">The sequence shown here is derived from an EMBL/GenBank/DDBJ whole genome shotgun (WGS) entry which is preliminary data.</text>
</comment>
<gene>
    <name evidence="1" type="ORF">BSTOLATCC_MIC28568</name>
</gene>
<dbReference type="AlphaFoldDB" id="A0AAU9J7H4"/>